<dbReference type="PANTHER" id="PTHR18968">
    <property type="entry name" value="THIAMINE PYROPHOSPHATE ENZYMES"/>
    <property type="match status" value="1"/>
</dbReference>
<dbReference type="CDD" id="cd02004">
    <property type="entry name" value="TPP_BZL_OCoD_HPCL"/>
    <property type="match status" value="1"/>
</dbReference>
<dbReference type="GO" id="GO:0000287">
    <property type="term" value="F:magnesium ion binding"/>
    <property type="evidence" value="ECO:0007669"/>
    <property type="project" value="InterPro"/>
</dbReference>
<comment type="similarity">
    <text evidence="3 10">Belongs to the TPP enzyme family.</text>
</comment>
<comment type="cofactor">
    <cofactor evidence="2">
        <name>thiamine diphosphate</name>
        <dbReference type="ChEBI" id="CHEBI:58937"/>
    </cofactor>
</comment>
<dbReference type="SUPFAM" id="SSF52518">
    <property type="entry name" value="Thiamin diphosphate-binding fold (THDP-binding)"/>
    <property type="match status" value="2"/>
</dbReference>
<dbReference type="Pfam" id="PF00205">
    <property type="entry name" value="TPP_enzyme_M"/>
    <property type="match status" value="1"/>
</dbReference>
<evidence type="ECO:0000256" key="3">
    <source>
        <dbReference type="ARBA" id="ARBA00007812"/>
    </source>
</evidence>
<keyword evidence="11" id="KW-0472">Membrane</keyword>
<dbReference type="Gene3D" id="3.40.50.970">
    <property type="match status" value="2"/>
</dbReference>
<dbReference type="InterPro" id="IPR012001">
    <property type="entry name" value="Thiamin_PyroP_enz_TPP-bd_dom"/>
</dbReference>
<dbReference type="Gene3D" id="3.40.50.1220">
    <property type="entry name" value="TPP-binding domain"/>
    <property type="match status" value="1"/>
</dbReference>
<evidence type="ECO:0000256" key="7">
    <source>
        <dbReference type="ARBA" id="ARBA00030510"/>
    </source>
</evidence>
<dbReference type="CDD" id="cd07035">
    <property type="entry name" value="TPP_PYR_POX_like"/>
    <property type="match status" value="1"/>
</dbReference>
<dbReference type="InterPro" id="IPR045229">
    <property type="entry name" value="TPP_enz"/>
</dbReference>
<dbReference type="InterPro" id="IPR029035">
    <property type="entry name" value="DHS-like_NAD/FAD-binding_dom"/>
</dbReference>
<evidence type="ECO:0000256" key="5">
    <source>
        <dbReference type="ARBA" id="ARBA00022723"/>
    </source>
</evidence>
<dbReference type="GO" id="GO:0009097">
    <property type="term" value="P:isoleucine biosynthetic process"/>
    <property type="evidence" value="ECO:0007669"/>
    <property type="project" value="TreeGrafter"/>
</dbReference>
<dbReference type="InterPro" id="IPR012000">
    <property type="entry name" value="Thiamin_PyroP_enz_cen_dom"/>
</dbReference>
<evidence type="ECO:0000259" key="12">
    <source>
        <dbReference type="Pfam" id="PF00205"/>
    </source>
</evidence>
<keyword evidence="6 10" id="KW-0786">Thiamine pyrophosphate</keyword>
<evidence type="ECO:0000256" key="4">
    <source>
        <dbReference type="ARBA" id="ARBA00018936"/>
    </source>
</evidence>
<dbReference type="STRING" id="70415.A0A5S6R288"/>
<comment type="cofactor">
    <cofactor evidence="1">
        <name>Mg(2+)</name>
        <dbReference type="ChEBI" id="CHEBI:18420"/>
    </cofactor>
</comment>
<dbReference type="GO" id="GO:0003984">
    <property type="term" value="F:acetolactate synthase activity"/>
    <property type="evidence" value="ECO:0007669"/>
    <property type="project" value="TreeGrafter"/>
</dbReference>
<proteinExistence type="inferred from homology"/>
<dbReference type="GO" id="GO:0050660">
    <property type="term" value="F:flavin adenine dinucleotide binding"/>
    <property type="evidence" value="ECO:0007669"/>
    <property type="project" value="TreeGrafter"/>
</dbReference>
<dbReference type="InterPro" id="IPR000399">
    <property type="entry name" value="TPP-bd_CS"/>
</dbReference>
<dbReference type="InterPro" id="IPR011766">
    <property type="entry name" value="TPP_enzyme_TPP-bd"/>
</dbReference>
<dbReference type="GO" id="GO:0009099">
    <property type="term" value="P:L-valine biosynthetic process"/>
    <property type="evidence" value="ECO:0007669"/>
    <property type="project" value="TreeGrafter"/>
</dbReference>
<name>A0A5S6R288_TRIMR</name>
<dbReference type="WBParaSite" id="TMUE_3000013595.1">
    <property type="protein sequence ID" value="TMUE_3000013595.1"/>
    <property type="gene ID" value="WBGene00289956"/>
</dbReference>
<dbReference type="Proteomes" id="UP000046395">
    <property type="component" value="Unassembled WGS sequence"/>
</dbReference>
<comment type="catalytic activity">
    <reaction evidence="8">
        <text>2-hydroxyoctadecanoyl-CoA = heptadecanal + formyl-CoA</text>
        <dbReference type="Rhea" id="RHEA:55196"/>
        <dbReference type="ChEBI" id="CHEBI:57376"/>
        <dbReference type="ChEBI" id="CHEBI:74116"/>
        <dbReference type="ChEBI" id="CHEBI:138631"/>
    </reaction>
    <physiologicalReaction direction="left-to-right" evidence="8">
        <dbReference type="Rhea" id="RHEA:55197"/>
    </physiologicalReaction>
</comment>
<feature type="transmembrane region" description="Helical" evidence="11">
    <location>
        <begin position="92"/>
        <end position="112"/>
    </location>
</feature>
<evidence type="ECO:0000256" key="10">
    <source>
        <dbReference type="RuleBase" id="RU362132"/>
    </source>
</evidence>
<evidence type="ECO:0000256" key="1">
    <source>
        <dbReference type="ARBA" id="ARBA00001946"/>
    </source>
</evidence>
<evidence type="ECO:0000313" key="16">
    <source>
        <dbReference type="WBParaSite" id="TMUE_3000013595.1"/>
    </source>
</evidence>
<dbReference type="FunFam" id="3.40.50.970:FF:000007">
    <property type="entry name" value="Acetolactate synthase"/>
    <property type="match status" value="1"/>
</dbReference>
<dbReference type="PANTHER" id="PTHR18968:SF166">
    <property type="entry name" value="2-HYDROXYACYL-COA LYASE 2"/>
    <property type="match status" value="1"/>
</dbReference>
<dbReference type="AlphaFoldDB" id="A0A5S6R288"/>
<sequence length="729" mass="78808">MSKSSGYLLEIVAYRDGEAILNGARPRRAHEEVAAKFLFESLAITFRRGDFPFLFPLMKGTLCENGPTSRAFRSLWLAGFSKWPHLVARGKMITVLMILCTLAMAALCFLLAKMLSQGDFTQKLVDVGKGRMSVFRLLYCVDSDSRNFGGEIVASVLHSHGVKWVFTLCGGHISPILVACEKKTIRVVDTRSEATAVFAADAVSRLGEPIGVACVTAGPGVTNTVTAVQNAQMAQSAVLVIGGATSALLKGRGSLQDIDQIGIMKSVCKYAVSVSRVKDIASTLRRAVQIARSDVPGPVFVEIPVDVLHPLHMVEAEMKLNRKPTSFHGYMLHWFMELYVSRVFGGAWKSCSFSPLPVKYRRATSSQVQKCCALLIESKQPLILIGGQAMLLPDSIQDLISALKTIHVPCYCNGMARGLLAEAAYLQIYHKRREALKEADFVILAGAACDFRLDYGRSINPRAKVVAVNRSKSLLLQNADVFWKAALAVQGDACDFIIQLADAVSSMSTYSRPDDWLHRLKTRDRQAEEDITKVAAVETIVPSTVNPVALLLNVEEIIPKDAIIVVDGGDFVGTSAYVLKARGPLKWLDPGAFGTLGVGAGFALGAKLCHPDVPVWIIFGDGAFGFSVPEIDSLVRHQLPVVAVVGNDGGWAQIQRTQISLFGSSVACTLSPVAYEKVAEGFGAIGFAVDSSNVNSLNAMVDSINEHSRAAFINAHIGRTTFRDGSISI</sequence>
<evidence type="ECO:0000313" key="15">
    <source>
        <dbReference type="Proteomes" id="UP000046395"/>
    </source>
</evidence>
<accession>A0A5S6R288</accession>
<dbReference type="GO" id="GO:0030976">
    <property type="term" value="F:thiamine pyrophosphate binding"/>
    <property type="evidence" value="ECO:0007669"/>
    <property type="project" value="InterPro"/>
</dbReference>
<keyword evidence="11" id="KW-0812">Transmembrane</keyword>
<dbReference type="InterPro" id="IPR029061">
    <property type="entry name" value="THDP-binding"/>
</dbReference>
<keyword evidence="15" id="KW-1185">Reference proteome</keyword>
<feature type="domain" description="Thiamine pyrophosphate enzyme N-terminal TPP-binding" evidence="14">
    <location>
        <begin position="149"/>
        <end position="262"/>
    </location>
</feature>
<evidence type="ECO:0000256" key="9">
    <source>
        <dbReference type="ARBA" id="ARBA00048767"/>
    </source>
</evidence>
<dbReference type="GO" id="GO:0005948">
    <property type="term" value="C:acetolactate synthase complex"/>
    <property type="evidence" value="ECO:0007669"/>
    <property type="project" value="TreeGrafter"/>
</dbReference>
<protein>
    <recommendedName>
        <fullName evidence="4">2-hydroxyacyl-CoA lyase 2</fullName>
    </recommendedName>
    <alternativeName>
        <fullName evidence="7">IlvB-like protein</fullName>
    </alternativeName>
</protein>
<dbReference type="PROSITE" id="PS00187">
    <property type="entry name" value="TPP_ENZYMES"/>
    <property type="match status" value="1"/>
</dbReference>
<dbReference type="Pfam" id="PF02776">
    <property type="entry name" value="TPP_enzyme_N"/>
    <property type="match status" value="1"/>
</dbReference>
<keyword evidence="5" id="KW-0479">Metal-binding</keyword>
<evidence type="ECO:0000259" key="13">
    <source>
        <dbReference type="Pfam" id="PF02775"/>
    </source>
</evidence>
<feature type="domain" description="Thiamine pyrophosphate enzyme central" evidence="12">
    <location>
        <begin position="368"/>
        <end position="499"/>
    </location>
</feature>
<reference evidence="16" key="1">
    <citation type="submission" date="2019-12" db="UniProtKB">
        <authorList>
            <consortium name="WormBaseParasite"/>
        </authorList>
    </citation>
    <scope>IDENTIFICATION</scope>
</reference>
<evidence type="ECO:0000256" key="8">
    <source>
        <dbReference type="ARBA" id="ARBA00048738"/>
    </source>
</evidence>
<evidence type="ECO:0000256" key="6">
    <source>
        <dbReference type="ARBA" id="ARBA00023052"/>
    </source>
</evidence>
<evidence type="ECO:0000259" key="14">
    <source>
        <dbReference type="Pfam" id="PF02776"/>
    </source>
</evidence>
<feature type="domain" description="Thiamine pyrophosphate enzyme TPP-binding" evidence="13">
    <location>
        <begin position="567"/>
        <end position="714"/>
    </location>
</feature>
<comment type="catalytic activity">
    <reaction evidence="9">
        <text>(2R)-hydroxyhexadecanoyl-CoA = pentadecanal + formyl-CoA</text>
        <dbReference type="Rhea" id="RHEA:55212"/>
        <dbReference type="ChEBI" id="CHEBI:17302"/>
        <dbReference type="ChEBI" id="CHEBI:57376"/>
        <dbReference type="ChEBI" id="CHEBI:138654"/>
    </reaction>
    <physiologicalReaction direction="left-to-right" evidence="9">
        <dbReference type="Rhea" id="RHEA:55213"/>
    </physiologicalReaction>
</comment>
<organism evidence="15 16">
    <name type="scientific">Trichuris muris</name>
    <name type="common">Mouse whipworm</name>
    <dbReference type="NCBI Taxonomy" id="70415"/>
    <lineage>
        <taxon>Eukaryota</taxon>
        <taxon>Metazoa</taxon>
        <taxon>Ecdysozoa</taxon>
        <taxon>Nematoda</taxon>
        <taxon>Enoplea</taxon>
        <taxon>Dorylaimia</taxon>
        <taxon>Trichinellida</taxon>
        <taxon>Trichuridae</taxon>
        <taxon>Trichuris</taxon>
    </lineage>
</organism>
<evidence type="ECO:0000256" key="2">
    <source>
        <dbReference type="ARBA" id="ARBA00001964"/>
    </source>
</evidence>
<dbReference type="Pfam" id="PF02775">
    <property type="entry name" value="TPP_enzyme_C"/>
    <property type="match status" value="1"/>
</dbReference>
<evidence type="ECO:0000256" key="11">
    <source>
        <dbReference type="SAM" id="Phobius"/>
    </source>
</evidence>
<keyword evidence="11" id="KW-1133">Transmembrane helix</keyword>
<dbReference type="SUPFAM" id="SSF52467">
    <property type="entry name" value="DHS-like NAD/FAD-binding domain"/>
    <property type="match status" value="1"/>
</dbReference>